<dbReference type="InterPro" id="IPR036879">
    <property type="entry name" value="TF_MADSbox_sf"/>
</dbReference>
<keyword evidence="8" id="KW-1185">Reference proteome</keyword>
<keyword evidence="4" id="KW-0804">Transcription</keyword>
<reference evidence="9 10" key="1">
    <citation type="submission" date="2025-05" db="UniProtKB">
        <authorList>
            <consortium name="RefSeq"/>
        </authorList>
    </citation>
    <scope>IDENTIFICATION</scope>
</reference>
<dbReference type="Gene3D" id="3.40.1810.10">
    <property type="entry name" value="Transcription factor, MADS-box"/>
    <property type="match status" value="1"/>
</dbReference>
<dbReference type="PANTHER" id="PTHR11945:SF534">
    <property type="entry name" value="MYOCYTE-SPECIFIC ENHANCER FACTOR 2"/>
    <property type="match status" value="1"/>
</dbReference>
<evidence type="ECO:0000256" key="1">
    <source>
        <dbReference type="ARBA" id="ARBA00004123"/>
    </source>
</evidence>
<dbReference type="Proteomes" id="UP000694888">
    <property type="component" value="Unplaced"/>
</dbReference>
<feature type="region of interest" description="Disordered" evidence="6">
    <location>
        <begin position="271"/>
        <end position="301"/>
    </location>
</feature>
<protein>
    <submittedName>
        <fullName evidence="9 10">Myocyte-specific enhancer factor 2A isoform X1</fullName>
    </submittedName>
</protein>
<feature type="compositionally biased region" description="Low complexity" evidence="6">
    <location>
        <begin position="280"/>
        <end position="291"/>
    </location>
</feature>
<dbReference type="PRINTS" id="PR00404">
    <property type="entry name" value="MADSDOMAIN"/>
</dbReference>
<dbReference type="Pfam" id="PF00319">
    <property type="entry name" value="SRF-TF"/>
    <property type="match status" value="1"/>
</dbReference>
<evidence type="ECO:0000313" key="11">
    <source>
        <dbReference type="RefSeq" id="XP_012935661.1"/>
    </source>
</evidence>
<evidence type="ECO:0000256" key="2">
    <source>
        <dbReference type="ARBA" id="ARBA00023015"/>
    </source>
</evidence>
<dbReference type="RefSeq" id="XP_035824614.1">
    <property type="nucleotide sequence ID" value="XM_035968721.1"/>
</dbReference>
<dbReference type="PROSITE" id="PS50066">
    <property type="entry name" value="MADS_BOX_2"/>
    <property type="match status" value="1"/>
</dbReference>
<feature type="compositionally biased region" description="Pro residues" evidence="6">
    <location>
        <begin position="187"/>
        <end position="202"/>
    </location>
</feature>
<dbReference type="SMART" id="SM00432">
    <property type="entry name" value="MADS"/>
    <property type="match status" value="1"/>
</dbReference>
<evidence type="ECO:0000256" key="5">
    <source>
        <dbReference type="ARBA" id="ARBA00023242"/>
    </source>
</evidence>
<dbReference type="CDD" id="cd00265">
    <property type="entry name" value="MADS_MEF2_like"/>
    <property type="match status" value="1"/>
</dbReference>
<dbReference type="RefSeq" id="XP_012935661.1">
    <property type="nucleotide sequence ID" value="XM_013080207.2"/>
</dbReference>
<dbReference type="InterPro" id="IPR002100">
    <property type="entry name" value="TF_MADSbox"/>
</dbReference>
<dbReference type="InterPro" id="IPR033896">
    <property type="entry name" value="MEF2-like_N"/>
</dbReference>
<keyword evidence="2" id="KW-0805">Transcription regulation</keyword>
<evidence type="ECO:0000256" key="3">
    <source>
        <dbReference type="ARBA" id="ARBA00023125"/>
    </source>
</evidence>
<sequence>MGRKKIQISRIGDERNRQVTFTKRKFGLMKKAYELSVLCDCEIALIIFNSSSKLFQYASTDMDKVLLKYTEYNEPHESRTNKDIIEKIEMRAGNSVGERDGPSSTLSSHPSSYMALNKKEHKGCESPEPVDSDPYGGGLRVDEKYDRIPDDYQRVMHQNAMRHSMQQYNQMQASINMPLHGAPPGMYPSPQPGLMPPTPQPPHHNHAMSGSPGLLQPPPQVLSPRPHSTGGMSDHMSHSPVPNGYPQHISPCSSPGGLSTASPNMMVHNGSSNMSHHKTSPSVTPSATPTPQQFRPSPNNMRMMGPTRPDHLGVPENRSPNCLTPGMPMGSSNMPNMAYSQGMPSPSYPQNEFPMNNAEMNAGGGVGGMGFNQWNPGHMNSVSPQNAGMVSHHSPTPMGNISSGQVSPLAINTLSGMRIKSEPITPPRDTTTPSGQLRPLSSGTGHLSPSSGVAGHLSPSSGMPGAGHLSPSGGGNNSGGGGGGGGGGGCSGAMPGHLSPSNMGPMGHISPTVPGHISPAQQMAAHSNNNSPTTGQHLDHDSPMVKRSRMEGWTT</sequence>
<evidence type="ECO:0000256" key="4">
    <source>
        <dbReference type="ARBA" id="ARBA00023163"/>
    </source>
</evidence>
<evidence type="ECO:0000313" key="12">
    <source>
        <dbReference type="RefSeq" id="XP_035824614.1"/>
    </source>
</evidence>
<evidence type="ECO:0000313" key="10">
    <source>
        <dbReference type="RefSeq" id="XP_012935659.1"/>
    </source>
</evidence>
<feature type="compositionally biased region" description="Polar residues" evidence="6">
    <location>
        <begin position="519"/>
        <end position="536"/>
    </location>
</feature>
<name>A0ABM0JIB5_APLCA</name>
<dbReference type="RefSeq" id="XP_005094291.1">
    <property type="nucleotide sequence ID" value="XM_005094234.3"/>
</dbReference>
<feature type="compositionally biased region" description="Gly residues" evidence="6">
    <location>
        <begin position="472"/>
        <end position="491"/>
    </location>
</feature>
<feature type="region of interest" description="Disordered" evidence="6">
    <location>
        <begin position="418"/>
        <end position="555"/>
    </location>
</feature>
<feature type="region of interest" description="Disordered" evidence="6">
    <location>
        <begin position="92"/>
        <end position="111"/>
    </location>
</feature>
<dbReference type="PROSITE" id="PS00350">
    <property type="entry name" value="MADS_BOX_1"/>
    <property type="match status" value="1"/>
</dbReference>
<proteinExistence type="predicted"/>
<comment type="subcellular location">
    <subcellularLocation>
        <location evidence="1">Nucleus</location>
    </subcellularLocation>
</comment>
<evidence type="ECO:0000313" key="8">
    <source>
        <dbReference type="Proteomes" id="UP000694888"/>
    </source>
</evidence>
<feature type="domain" description="MADS-box" evidence="7">
    <location>
        <begin position="1"/>
        <end position="61"/>
    </location>
</feature>
<evidence type="ECO:0000259" key="7">
    <source>
        <dbReference type="PROSITE" id="PS50066"/>
    </source>
</evidence>
<keyword evidence="3" id="KW-0238">DNA-binding</keyword>
<feature type="compositionally biased region" description="Polar residues" evidence="6">
    <location>
        <begin position="428"/>
        <end position="451"/>
    </location>
</feature>
<dbReference type="PANTHER" id="PTHR11945">
    <property type="entry name" value="MADS BOX PROTEIN"/>
    <property type="match status" value="1"/>
</dbReference>
<organism evidence="8 9">
    <name type="scientific">Aplysia californica</name>
    <name type="common">California sea hare</name>
    <dbReference type="NCBI Taxonomy" id="6500"/>
    <lineage>
        <taxon>Eukaryota</taxon>
        <taxon>Metazoa</taxon>
        <taxon>Spiralia</taxon>
        <taxon>Lophotrochozoa</taxon>
        <taxon>Mollusca</taxon>
        <taxon>Gastropoda</taxon>
        <taxon>Heterobranchia</taxon>
        <taxon>Euthyneura</taxon>
        <taxon>Tectipleura</taxon>
        <taxon>Aplysiida</taxon>
        <taxon>Aplysioidea</taxon>
        <taxon>Aplysiidae</taxon>
        <taxon>Aplysia</taxon>
    </lineage>
</organism>
<dbReference type="GeneID" id="101858769"/>
<evidence type="ECO:0000256" key="6">
    <source>
        <dbReference type="SAM" id="MobiDB-lite"/>
    </source>
</evidence>
<dbReference type="SUPFAM" id="SSF55455">
    <property type="entry name" value="SRF-like"/>
    <property type="match status" value="1"/>
</dbReference>
<feature type="compositionally biased region" description="Basic and acidic residues" evidence="6">
    <location>
        <begin position="537"/>
        <end position="555"/>
    </location>
</feature>
<dbReference type="RefSeq" id="XP_012935659.1">
    <property type="nucleotide sequence ID" value="XM_013080205.2"/>
</dbReference>
<gene>
    <name evidence="9 10 11 12" type="primary">LOC101858769</name>
</gene>
<accession>A0ABM0JIB5</accession>
<evidence type="ECO:0000313" key="9">
    <source>
        <dbReference type="RefSeq" id="XP_005094291.1"/>
    </source>
</evidence>
<keyword evidence="5" id="KW-0539">Nucleus</keyword>
<feature type="region of interest" description="Disordered" evidence="6">
    <location>
        <begin position="187"/>
        <end position="241"/>
    </location>
</feature>